<evidence type="ECO:0000313" key="2">
    <source>
        <dbReference type="Proteomes" id="UP000183832"/>
    </source>
</evidence>
<dbReference type="EMBL" id="CVRI01000047">
    <property type="protein sequence ID" value="CRK97723.1"/>
    <property type="molecule type" value="Genomic_DNA"/>
</dbReference>
<keyword evidence="2" id="KW-1185">Reference proteome</keyword>
<protein>
    <submittedName>
        <fullName evidence="1">CLUMA_CG011103, isoform A</fullName>
    </submittedName>
</protein>
<sequence>MASKTLNSMQLSSSFCDCEWSSKISFLAAFSFIKFHFKEAQFLQFMSDIIMKTCLKWMHEDIVLAYQNFQQMKVNRDPW</sequence>
<organism evidence="1 2">
    <name type="scientific">Clunio marinus</name>
    <dbReference type="NCBI Taxonomy" id="568069"/>
    <lineage>
        <taxon>Eukaryota</taxon>
        <taxon>Metazoa</taxon>
        <taxon>Ecdysozoa</taxon>
        <taxon>Arthropoda</taxon>
        <taxon>Hexapoda</taxon>
        <taxon>Insecta</taxon>
        <taxon>Pterygota</taxon>
        <taxon>Neoptera</taxon>
        <taxon>Endopterygota</taxon>
        <taxon>Diptera</taxon>
        <taxon>Nematocera</taxon>
        <taxon>Chironomoidea</taxon>
        <taxon>Chironomidae</taxon>
        <taxon>Clunio</taxon>
    </lineage>
</organism>
<gene>
    <name evidence="1" type="ORF">CLUMA_CG011103</name>
</gene>
<accession>A0A1J1IBZ5</accession>
<proteinExistence type="predicted"/>
<reference evidence="1 2" key="1">
    <citation type="submission" date="2015-04" db="EMBL/GenBank/DDBJ databases">
        <authorList>
            <person name="Syromyatnikov M.Y."/>
            <person name="Popov V.N."/>
        </authorList>
    </citation>
    <scope>NUCLEOTIDE SEQUENCE [LARGE SCALE GENOMIC DNA]</scope>
</reference>
<evidence type="ECO:0000313" key="1">
    <source>
        <dbReference type="EMBL" id="CRK97723.1"/>
    </source>
</evidence>
<dbReference type="Proteomes" id="UP000183832">
    <property type="component" value="Unassembled WGS sequence"/>
</dbReference>
<dbReference type="AlphaFoldDB" id="A0A1J1IBZ5"/>
<name>A0A1J1IBZ5_9DIPT</name>